<protein>
    <submittedName>
        <fullName evidence="7">Patatin</fullName>
    </submittedName>
</protein>
<evidence type="ECO:0000313" key="8">
    <source>
        <dbReference type="Proteomes" id="UP000436006"/>
    </source>
</evidence>
<keyword evidence="1" id="KW-0378">Hydrolase</keyword>
<sequence>MTIKEKLTKTGPKRLLALDGGGVRSAISLEILAELERTIRQTEGAPETFVLADYYDYIAGTGSGAFIAACLSLGMHVADICTQFTPIAIEAFAPTDSVYPVRSRQREEKLDKMLQELFGLDTLLGSDKLKTLLLLVLKAADSDSPWTLTNNPNAFYNQANQPKNNLTIPLWQLVKASLTTPIFICPEQIQLPTATLSMVDGSVSMYNNPAFLLFLNVTSPIYKINWPVGEDKLQLTSVGTGRNPGVNVNIGPKEVNPLFQMGAISSGLLQSASFEQDYLCRFFGRCVAGDVLTQEIGDMIGQKSGLPGKFFTYLRYDIELSNPNLFTIGLASIPAESVLAVDAVDALPALQLIGKTVAQNKVMAAHFTTRQTTNLGSKEVPSRLEMRGPVAEKRGVDFSFLGEPAKETPQQKDTLDEEKIQLAQGYEYQGNSSYDSWKWWIWVKGTEKTLDTVAYVTYYLHSSFPNPVRKVTDRKSKFRLDAVGWGVFLIRATITFKNGKEKQVTHYLELGYPDGTFTTK</sequence>
<dbReference type="PROSITE" id="PS51635">
    <property type="entry name" value="PNPLA"/>
    <property type="match status" value="1"/>
</dbReference>
<evidence type="ECO:0000256" key="1">
    <source>
        <dbReference type="ARBA" id="ARBA00022801"/>
    </source>
</evidence>
<keyword evidence="2" id="KW-0442">Lipid degradation</keyword>
<dbReference type="SUPFAM" id="SSF52151">
    <property type="entry name" value="FabD/lysophospholipase-like"/>
    <property type="match status" value="1"/>
</dbReference>
<dbReference type="EMBL" id="WPIN01000014">
    <property type="protein sequence ID" value="MVM34149.1"/>
    <property type="molecule type" value="Genomic_DNA"/>
</dbReference>
<evidence type="ECO:0000259" key="5">
    <source>
        <dbReference type="PROSITE" id="PS51037"/>
    </source>
</evidence>
<dbReference type="InterPro" id="IPR016035">
    <property type="entry name" value="Acyl_Trfase/lysoPLipase"/>
</dbReference>
<evidence type="ECO:0000256" key="4">
    <source>
        <dbReference type="PROSITE-ProRule" id="PRU01161"/>
    </source>
</evidence>
<dbReference type="InterPro" id="IPR002641">
    <property type="entry name" value="PNPLA_dom"/>
</dbReference>
<dbReference type="InterPro" id="IPR038704">
    <property type="entry name" value="YEAST_sf"/>
</dbReference>
<feature type="domain" description="YEATS" evidence="5">
    <location>
        <begin position="410"/>
        <end position="520"/>
    </location>
</feature>
<accession>A0A7K1SK10</accession>
<name>A0A7K1SK10_9BACT</name>
<proteinExistence type="predicted"/>
<evidence type="ECO:0000313" key="7">
    <source>
        <dbReference type="EMBL" id="MVM34149.1"/>
    </source>
</evidence>
<dbReference type="Gene3D" id="2.60.40.1970">
    <property type="entry name" value="YEATS domain"/>
    <property type="match status" value="1"/>
</dbReference>
<evidence type="ECO:0000256" key="3">
    <source>
        <dbReference type="ARBA" id="ARBA00023098"/>
    </source>
</evidence>
<feature type="domain" description="PNPLA" evidence="6">
    <location>
        <begin position="16"/>
        <end position="214"/>
    </location>
</feature>
<dbReference type="PROSITE" id="PS51037">
    <property type="entry name" value="YEATS"/>
    <property type="match status" value="1"/>
</dbReference>
<gene>
    <name evidence="7" type="ORF">GO755_29215</name>
</gene>
<dbReference type="RefSeq" id="WP_157588963.1">
    <property type="nucleotide sequence ID" value="NZ_WPIN01000014.1"/>
</dbReference>
<dbReference type="Pfam" id="PF01734">
    <property type="entry name" value="Patatin"/>
    <property type="match status" value="1"/>
</dbReference>
<dbReference type="GO" id="GO:0016787">
    <property type="term" value="F:hydrolase activity"/>
    <property type="evidence" value="ECO:0007669"/>
    <property type="project" value="UniProtKB-KW"/>
</dbReference>
<reference evidence="7 8" key="1">
    <citation type="submission" date="2019-12" db="EMBL/GenBank/DDBJ databases">
        <title>Spirosoma sp. HMF4905 genome sequencing and assembly.</title>
        <authorList>
            <person name="Kang H."/>
            <person name="Cha I."/>
            <person name="Kim H."/>
            <person name="Joh K."/>
        </authorList>
    </citation>
    <scope>NUCLEOTIDE SEQUENCE [LARGE SCALE GENOMIC DNA]</scope>
    <source>
        <strain evidence="7 8">HMF4905</strain>
    </source>
</reference>
<evidence type="ECO:0000256" key="2">
    <source>
        <dbReference type="ARBA" id="ARBA00022963"/>
    </source>
</evidence>
<evidence type="ECO:0000259" key="6">
    <source>
        <dbReference type="PROSITE" id="PS51635"/>
    </source>
</evidence>
<dbReference type="InterPro" id="IPR046888">
    <property type="entry name" value="pYEATS"/>
</dbReference>
<dbReference type="GO" id="GO:0016042">
    <property type="term" value="P:lipid catabolic process"/>
    <property type="evidence" value="ECO:0007669"/>
    <property type="project" value="UniProtKB-KW"/>
</dbReference>
<comment type="caution">
    <text evidence="7">The sequence shown here is derived from an EMBL/GenBank/DDBJ whole genome shotgun (WGS) entry which is preliminary data.</text>
</comment>
<dbReference type="PANTHER" id="PTHR32241:SF3">
    <property type="entry name" value="PATATIN-LIKE PROTEIN 6"/>
    <property type="match status" value="1"/>
</dbReference>
<dbReference type="Gene3D" id="3.40.1090.10">
    <property type="entry name" value="Cytosolic phospholipase A2 catalytic domain"/>
    <property type="match status" value="1"/>
</dbReference>
<comment type="caution">
    <text evidence="4">Lacks conserved residue(s) required for the propagation of feature annotation.</text>
</comment>
<dbReference type="PANTHER" id="PTHR32241">
    <property type="entry name" value="PATATIN-LIKE PROTEIN 6"/>
    <property type="match status" value="1"/>
</dbReference>
<dbReference type="Proteomes" id="UP000436006">
    <property type="component" value="Unassembled WGS sequence"/>
</dbReference>
<dbReference type="Pfam" id="PF20305">
    <property type="entry name" value="pYEATS"/>
    <property type="match status" value="1"/>
</dbReference>
<dbReference type="InterPro" id="IPR055129">
    <property type="entry name" value="YEATS_dom"/>
</dbReference>
<dbReference type="AlphaFoldDB" id="A0A7K1SK10"/>
<keyword evidence="8" id="KW-1185">Reference proteome</keyword>
<organism evidence="7 8">
    <name type="scientific">Spirosoma arboris</name>
    <dbReference type="NCBI Taxonomy" id="2682092"/>
    <lineage>
        <taxon>Bacteria</taxon>
        <taxon>Pseudomonadati</taxon>
        <taxon>Bacteroidota</taxon>
        <taxon>Cytophagia</taxon>
        <taxon>Cytophagales</taxon>
        <taxon>Cytophagaceae</taxon>
        <taxon>Spirosoma</taxon>
    </lineage>
</organism>
<keyword evidence="3" id="KW-0443">Lipid metabolism</keyword>